<evidence type="ECO:0000256" key="3">
    <source>
        <dbReference type="SAM" id="MobiDB-lite"/>
    </source>
</evidence>
<keyword evidence="1" id="KW-0433">Leucine-rich repeat</keyword>
<organism evidence="5 6">
    <name type="scientific">Escallonia rubra</name>
    <dbReference type="NCBI Taxonomy" id="112253"/>
    <lineage>
        <taxon>Eukaryota</taxon>
        <taxon>Viridiplantae</taxon>
        <taxon>Streptophyta</taxon>
        <taxon>Embryophyta</taxon>
        <taxon>Tracheophyta</taxon>
        <taxon>Spermatophyta</taxon>
        <taxon>Magnoliopsida</taxon>
        <taxon>eudicotyledons</taxon>
        <taxon>Gunneridae</taxon>
        <taxon>Pentapetalae</taxon>
        <taxon>asterids</taxon>
        <taxon>campanulids</taxon>
        <taxon>Escalloniales</taxon>
        <taxon>Escalloniaceae</taxon>
        <taxon>Escallonia</taxon>
    </lineage>
</organism>
<evidence type="ECO:0000256" key="1">
    <source>
        <dbReference type="ARBA" id="ARBA00022614"/>
    </source>
</evidence>
<keyword evidence="6" id="KW-1185">Reference proteome</keyword>
<dbReference type="InterPro" id="IPR032675">
    <property type="entry name" value="LRR_dom_sf"/>
</dbReference>
<feature type="compositionally biased region" description="Basic and acidic residues" evidence="3">
    <location>
        <begin position="143"/>
        <end position="155"/>
    </location>
</feature>
<dbReference type="AlphaFoldDB" id="A0AA88UC12"/>
<reference evidence="5" key="1">
    <citation type="submission" date="2022-12" db="EMBL/GenBank/DDBJ databases">
        <title>Draft genome assemblies for two species of Escallonia (Escalloniales).</title>
        <authorList>
            <person name="Chanderbali A."/>
            <person name="Dervinis C."/>
            <person name="Anghel I."/>
            <person name="Soltis D."/>
            <person name="Soltis P."/>
            <person name="Zapata F."/>
        </authorList>
    </citation>
    <scope>NUCLEOTIDE SEQUENCE</scope>
    <source>
        <strain evidence="5">UCBG92.1500</strain>
        <tissue evidence="5">Leaf</tissue>
    </source>
</reference>
<name>A0AA88UC12_9ASTE</name>
<evidence type="ECO:0000259" key="4">
    <source>
        <dbReference type="Pfam" id="PF08263"/>
    </source>
</evidence>
<feature type="region of interest" description="Disordered" evidence="3">
    <location>
        <begin position="133"/>
        <end position="155"/>
    </location>
</feature>
<evidence type="ECO:0000256" key="2">
    <source>
        <dbReference type="ARBA" id="ARBA00022737"/>
    </source>
</evidence>
<proteinExistence type="predicted"/>
<keyword evidence="2" id="KW-0677">Repeat</keyword>
<protein>
    <recommendedName>
        <fullName evidence="4">Leucine-rich repeat-containing N-terminal plant-type domain-containing protein</fullName>
    </recommendedName>
</protein>
<sequence>MEFGDMLLRLLSWVSLDLSMSRCHGSLAGERLALRQRKASINHPNGTSLPWWKDDYTGNCCDWPGVECHKATRSVVELHLVNKRQYGLGDWCLNVSLFRPFESLANLHLAMNQLVICNDDEGSMSSMLQRWVGGGRRTSGRQGTERGWRLRRGTDEGRGPVREAVGFGIALEGVERGLDLRWHTTMASSVVEEDKDRSRTWAFEVVVES</sequence>
<gene>
    <name evidence="5" type="ORF">RJ640_002936</name>
</gene>
<comment type="caution">
    <text evidence="5">The sequence shown here is derived from an EMBL/GenBank/DDBJ whole genome shotgun (WGS) entry which is preliminary data.</text>
</comment>
<feature type="domain" description="Leucine-rich repeat-containing N-terminal plant-type" evidence="4">
    <location>
        <begin position="29"/>
        <end position="68"/>
    </location>
</feature>
<evidence type="ECO:0000313" key="5">
    <source>
        <dbReference type="EMBL" id="KAK2976486.1"/>
    </source>
</evidence>
<dbReference type="Proteomes" id="UP001187471">
    <property type="component" value="Unassembled WGS sequence"/>
</dbReference>
<dbReference type="InterPro" id="IPR013210">
    <property type="entry name" value="LRR_N_plant-typ"/>
</dbReference>
<dbReference type="EMBL" id="JAVXUO010002072">
    <property type="protein sequence ID" value="KAK2976486.1"/>
    <property type="molecule type" value="Genomic_DNA"/>
</dbReference>
<accession>A0AA88UC12</accession>
<evidence type="ECO:0000313" key="6">
    <source>
        <dbReference type="Proteomes" id="UP001187471"/>
    </source>
</evidence>
<dbReference type="Gene3D" id="3.80.10.10">
    <property type="entry name" value="Ribonuclease Inhibitor"/>
    <property type="match status" value="1"/>
</dbReference>
<dbReference type="Pfam" id="PF08263">
    <property type="entry name" value="LRRNT_2"/>
    <property type="match status" value="1"/>
</dbReference>